<sequence>MILKTKTLQMTKTPQTIAGQKQEQDVAFFLRRAFKDNPEVLVINDFKFSFNDETAQIDHLIVYTYGFVLIESKSIKGHVKVNNQGEWTRSYNSQWAGMPSPIKQVELQQDLLKEMFMHHRNNILSKLLGIKQQGFNGRCWHYLCAVSSNAVIDRKTMPKVISDKLYKTEFLVDELKNIMNLKHKLLRLVSVTDTRPDFSQRELNSIGQFLISQHIDSNTQQVDTAPAQLKQTQAIANTLELEPELKPELQPVLAPTNHLVQSNGASVATLAPLLPVNTLAPDQLPILNCKYCGESTQYTPMYGKFGYYINCNQCSKNTSMKLPCPQCQSKNTKVTKRKETYTLNCVDCGFEKQII</sequence>
<dbReference type="Proteomes" id="UP000278855">
    <property type="component" value="Unassembled WGS sequence"/>
</dbReference>
<protein>
    <submittedName>
        <fullName evidence="3">NERD domain-containing protein</fullName>
    </submittedName>
</protein>
<reference evidence="2 4" key="1">
    <citation type="submission" date="2018-11" db="EMBL/GenBank/DDBJ databases">
        <title>Shewanella sp. M2.</title>
        <authorList>
            <person name="Hwang Y.J."/>
            <person name="Hwang C.Y."/>
        </authorList>
    </citation>
    <scope>NUCLEOTIDE SEQUENCE [LARGE SCALE GENOMIC DNA]</scope>
    <source>
        <strain evidence="2 4">M2</strain>
    </source>
</reference>
<evidence type="ECO:0000313" key="4">
    <source>
        <dbReference type="Proteomes" id="UP000273778"/>
    </source>
</evidence>
<evidence type="ECO:0000259" key="1">
    <source>
        <dbReference type="PROSITE" id="PS50965"/>
    </source>
</evidence>
<proteinExistence type="predicted"/>
<dbReference type="Pfam" id="PF08378">
    <property type="entry name" value="NERD"/>
    <property type="match status" value="1"/>
</dbReference>
<dbReference type="RefSeq" id="WP_124012631.1">
    <property type="nucleotide sequence ID" value="NZ_CP034073.1"/>
</dbReference>
<reference evidence="5" key="2">
    <citation type="submission" date="2018-11" db="EMBL/GenBank/DDBJ databases">
        <title>Shewanella sp. R106.</title>
        <authorList>
            <person name="Hwang Y.J."/>
            <person name="Hwang C.Y."/>
        </authorList>
    </citation>
    <scope>NUCLEOTIDE SEQUENCE [LARGE SCALE GENOMIC DNA]</scope>
    <source>
        <strain evidence="5">R106</strain>
    </source>
</reference>
<dbReference type="Proteomes" id="UP000273778">
    <property type="component" value="Chromosome"/>
</dbReference>
<organism evidence="3 5">
    <name type="scientific">Shewanella psychromarinicola</name>
    <dbReference type="NCBI Taxonomy" id="2487742"/>
    <lineage>
        <taxon>Bacteria</taxon>
        <taxon>Pseudomonadati</taxon>
        <taxon>Pseudomonadota</taxon>
        <taxon>Gammaproteobacteria</taxon>
        <taxon>Alteromonadales</taxon>
        <taxon>Shewanellaceae</taxon>
        <taxon>Shewanella</taxon>
    </lineage>
</organism>
<reference evidence="3" key="3">
    <citation type="submission" date="2018-11" db="EMBL/GenBank/DDBJ databases">
        <authorList>
            <person name="Hwang Y.J."/>
            <person name="Hwang C.Y."/>
        </authorList>
    </citation>
    <scope>NUCLEOTIDE SEQUENCE</scope>
    <source>
        <strain evidence="3">R106</strain>
    </source>
</reference>
<dbReference type="SUPFAM" id="SSF75689">
    <property type="entry name" value="Zinc-binding domain of translation initiation factor 2 beta"/>
    <property type="match status" value="1"/>
</dbReference>
<evidence type="ECO:0000313" key="3">
    <source>
        <dbReference type="EMBL" id="RPA33534.1"/>
    </source>
</evidence>
<keyword evidence="4" id="KW-1185">Reference proteome</keyword>
<evidence type="ECO:0000313" key="5">
    <source>
        <dbReference type="Proteomes" id="UP000278855"/>
    </source>
</evidence>
<dbReference type="PROSITE" id="PS50965">
    <property type="entry name" value="NERD"/>
    <property type="match status" value="1"/>
</dbReference>
<accession>A0A3N4EX17</accession>
<dbReference type="EMBL" id="CP034073">
    <property type="protein sequence ID" value="AZG34678.1"/>
    <property type="molecule type" value="Genomic_DNA"/>
</dbReference>
<name>A0A3N4EX17_9GAMM</name>
<dbReference type="EMBL" id="RKKB01000002">
    <property type="protein sequence ID" value="RPA33534.1"/>
    <property type="molecule type" value="Genomic_DNA"/>
</dbReference>
<gene>
    <name evidence="3" type="ORF">EGC77_09440</name>
    <name evidence="2" type="ORF">EGC80_06925</name>
</gene>
<dbReference type="GO" id="GO:0003743">
    <property type="term" value="F:translation initiation factor activity"/>
    <property type="evidence" value="ECO:0007669"/>
    <property type="project" value="InterPro"/>
</dbReference>
<dbReference type="InterPro" id="IPR011528">
    <property type="entry name" value="NERD"/>
</dbReference>
<dbReference type="OrthoDB" id="5500241at2"/>
<dbReference type="InterPro" id="IPR016190">
    <property type="entry name" value="Transl_init_fac_IF2/IF5_Zn-bd"/>
</dbReference>
<dbReference type="AlphaFoldDB" id="A0A3N4EX17"/>
<dbReference type="KEGG" id="spsr:EGC80_06925"/>
<evidence type="ECO:0000313" key="2">
    <source>
        <dbReference type="EMBL" id="AZG34678.1"/>
    </source>
</evidence>
<feature type="domain" description="NERD" evidence="1">
    <location>
        <begin position="18"/>
        <end position="135"/>
    </location>
</feature>